<feature type="compositionally biased region" description="Polar residues" evidence="8">
    <location>
        <begin position="877"/>
        <end position="888"/>
    </location>
</feature>
<feature type="repeat" description="TPR" evidence="7">
    <location>
        <begin position="382"/>
        <end position="415"/>
    </location>
</feature>
<evidence type="ECO:0000256" key="7">
    <source>
        <dbReference type="PROSITE-ProRule" id="PRU00339"/>
    </source>
</evidence>
<gene>
    <name evidence="10" type="ORF">GUITHDRAFT_144699</name>
</gene>
<evidence type="ECO:0000256" key="3">
    <source>
        <dbReference type="ARBA" id="ARBA00022776"/>
    </source>
</evidence>
<sequence length="943" mass="106137">MAGGSAMEVEEQPQLMKGELRLALKHLSEHGLLFGAKWAAEQLNGFASEVTADEAAAAQRMSTGQRKGGEEEDLVDLAKTYVDVKEYKRAAYLLRECRSSRGVFLRGYATYLSGQKRKQESEIDSSAASAATLEYEAELSELHKELARMNGRQEQLVGRCGGELDGFCLFLYGMVLKALDLEGEARKAFQQSVRSYPWNWGAWLELASLCHSQPQLQELSLPDHWMKNFFLAHMDLELQSNKQALARYLDLQRIFPHSLYIMALAQYNMREFNSAQSAFEQILSQDPYRLDNIDTYSNILYVKEEKTKLRSPLLFGKISLMDGWMLGYSFVAHSAMKNEKYRPETCCIVALREAGNYYSLKGQHEKAVLYFKRALQLDSHYLSAWTLMGHEYVEIRNTAAAIEAYRRALDINSRDYRAWYGLGQTYEILQMHFYSLHYFRCAMGQCYECLDKYPEAIKEGMALNKLGRLYAEKILDLEQAALHYENNLRILDSEQVNSQQTIDALLFLARYFRNPSLNRLDDAEIFCQRLLESEMVDREEVTALMREIRQISGVMAGHNYSLKLCACRGMTQICDQWLRHPNPFHSLFLLPPPNLLSSLQAPTSPVLSSCSTVSSVCLICTSLPTSLLRAAKGSLSVFIFTCIFTLQEASTEPTDCIRQCGSHGLRRWQRRHRLLYHDRDKPERHGGAPRPVGPARVPLIESHIHLSGTLNVSCSAVRSRISVQGEDAVDSLGVCELGSCRACHAGTYQDETAQAGFGTCKPSSHSNSSAESQSIGYCLEGYQAGPSTHASLQPDGYCSYSLCYTCPLGYKSDLGNLVCTSCPAGSNNGVCQHTVGSNAWTWNLGWELHGLVYADVDECLRGSNSWDVDVSTSQNKHVSTSQNKQVLSEHNAGNRRDGKACVNKNEGINVNIECKHNSNGFHKVRNFYWECRRGYSEKLLLGV</sequence>
<dbReference type="KEGG" id="gtt:GUITHDRAFT_144699"/>
<dbReference type="OrthoDB" id="10262026at2759"/>
<dbReference type="GO" id="GO:0051301">
    <property type="term" value="P:cell division"/>
    <property type="evidence" value="ECO:0007669"/>
    <property type="project" value="UniProtKB-KW"/>
</dbReference>
<dbReference type="SUPFAM" id="SSF48452">
    <property type="entry name" value="TPR-like"/>
    <property type="match status" value="2"/>
</dbReference>
<dbReference type="Pfam" id="PF13181">
    <property type="entry name" value="TPR_8"/>
    <property type="match status" value="1"/>
</dbReference>
<dbReference type="InterPro" id="IPR011990">
    <property type="entry name" value="TPR-like_helical_dom_sf"/>
</dbReference>
<dbReference type="PROSITE" id="PS50005">
    <property type="entry name" value="TPR"/>
    <property type="match status" value="3"/>
</dbReference>
<proteinExistence type="predicted"/>
<keyword evidence="6" id="KW-0131">Cell cycle</keyword>
<evidence type="ECO:0000256" key="6">
    <source>
        <dbReference type="ARBA" id="ARBA00023306"/>
    </source>
</evidence>
<feature type="region of interest" description="Disordered" evidence="8">
    <location>
        <begin position="877"/>
        <end position="897"/>
    </location>
</feature>
<dbReference type="InterPro" id="IPR019734">
    <property type="entry name" value="TPR_rpt"/>
</dbReference>
<dbReference type="RefSeq" id="XP_005824857.1">
    <property type="nucleotide sequence ID" value="XM_005824800.1"/>
</dbReference>
<name>L1IP92_GUITC</name>
<reference evidence="12" key="2">
    <citation type="submission" date="2012-11" db="EMBL/GenBank/DDBJ databases">
        <authorList>
            <person name="Kuo A."/>
            <person name="Curtis B.A."/>
            <person name="Tanifuji G."/>
            <person name="Burki F."/>
            <person name="Gruber A."/>
            <person name="Irimia M."/>
            <person name="Maruyama S."/>
            <person name="Arias M.C."/>
            <person name="Ball S.G."/>
            <person name="Gile G.H."/>
            <person name="Hirakawa Y."/>
            <person name="Hopkins J.F."/>
            <person name="Rensing S.A."/>
            <person name="Schmutz J."/>
            <person name="Symeonidi A."/>
            <person name="Elias M."/>
            <person name="Eveleigh R.J."/>
            <person name="Herman E.K."/>
            <person name="Klute M.J."/>
            <person name="Nakayama T."/>
            <person name="Obornik M."/>
            <person name="Reyes-Prieto A."/>
            <person name="Armbrust E.V."/>
            <person name="Aves S.J."/>
            <person name="Beiko R.G."/>
            <person name="Coutinho P."/>
            <person name="Dacks J.B."/>
            <person name="Durnford D.G."/>
            <person name="Fast N.M."/>
            <person name="Green B.R."/>
            <person name="Grisdale C."/>
            <person name="Hempe F."/>
            <person name="Henrissat B."/>
            <person name="Hoppner M.P."/>
            <person name="Ishida K.-I."/>
            <person name="Kim E."/>
            <person name="Koreny L."/>
            <person name="Kroth P.G."/>
            <person name="Liu Y."/>
            <person name="Malik S.-B."/>
            <person name="Maier U.G."/>
            <person name="McRose D."/>
            <person name="Mock T."/>
            <person name="Neilson J.A."/>
            <person name="Onodera N.T."/>
            <person name="Poole A.M."/>
            <person name="Pritham E.J."/>
            <person name="Richards T.A."/>
            <person name="Rocap G."/>
            <person name="Roy S.W."/>
            <person name="Sarai C."/>
            <person name="Schaack S."/>
            <person name="Shirato S."/>
            <person name="Slamovits C.H."/>
            <person name="Spencer D.F."/>
            <person name="Suzuki S."/>
            <person name="Worden A.Z."/>
            <person name="Zauner S."/>
            <person name="Barry K."/>
            <person name="Bell C."/>
            <person name="Bharti A.K."/>
            <person name="Crow J.A."/>
            <person name="Grimwood J."/>
            <person name="Kramer R."/>
            <person name="Lindquist E."/>
            <person name="Lucas S."/>
            <person name="Salamov A."/>
            <person name="McFadden G.I."/>
            <person name="Lane C.E."/>
            <person name="Keeling P.J."/>
            <person name="Gray M.W."/>
            <person name="Grigoriev I.V."/>
            <person name="Archibald J.M."/>
        </authorList>
    </citation>
    <scope>NUCLEOTIDE SEQUENCE</scope>
    <source>
        <strain evidence="12">CCMP2712</strain>
    </source>
</reference>
<keyword evidence="5 7" id="KW-0802">TPR repeat</keyword>
<dbReference type="PANTHER" id="PTHR12558">
    <property type="entry name" value="CELL DIVISION CYCLE 16,23,27"/>
    <property type="match status" value="1"/>
</dbReference>
<dbReference type="PANTHER" id="PTHR12558:SF10">
    <property type="entry name" value="CELL DIVISION CYCLE PROTEIN 23 HOMOLOG"/>
    <property type="match status" value="1"/>
</dbReference>
<keyword evidence="3" id="KW-0498">Mitosis</keyword>
<dbReference type="GO" id="GO:0016567">
    <property type="term" value="P:protein ubiquitination"/>
    <property type="evidence" value="ECO:0007669"/>
    <property type="project" value="TreeGrafter"/>
</dbReference>
<dbReference type="GO" id="GO:0005680">
    <property type="term" value="C:anaphase-promoting complex"/>
    <property type="evidence" value="ECO:0007669"/>
    <property type="project" value="InterPro"/>
</dbReference>
<organism evidence="10">
    <name type="scientific">Guillardia theta (strain CCMP2712)</name>
    <name type="common">Cryptophyte</name>
    <dbReference type="NCBI Taxonomy" id="905079"/>
    <lineage>
        <taxon>Eukaryota</taxon>
        <taxon>Cryptophyceae</taxon>
        <taxon>Pyrenomonadales</taxon>
        <taxon>Geminigeraceae</taxon>
        <taxon>Guillardia</taxon>
    </lineage>
</organism>
<dbReference type="AlphaFoldDB" id="L1IP92"/>
<evidence type="ECO:0000256" key="2">
    <source>
        <dbReference type="ARBA" id="ARBA00022737"/>
    </source>
</evidence>
<dbReference type="GO" id="GO:0031145">
    <property type="term" value="P:anaphase-promoting complex-dependent catabolic process"/>
    <property type="evidence" value="ECO:0007669"/>
    <property type="project" value="TreeGrafter"/>
</dbReference>
<keyword evidence="12" id="KW-1185">Reference proteome</keyword>
<dbReference type="GeneID" id="17294608"/>
<dbReference type="InterPro" id="IPR007192">
    <property type="entry name" value="APC8"/>
</dbReference>
<evidence type="ECO:0000256" key="5">
    <source>
        <dbReference type="ARBA" id="ARBA00022803"/>
    </source>
</evidence>
<reference evidence="10 12" key="1">
    <citation type="journal article" date="2012" name="Nature">
        <title>Algal genomes reveal evolutionary mosaicism and the fate of nucleomorphs.</title>
        <authorList>
            <consortium name="DOE Joint Genome Institute"/>
            <person name="Curtis B.A."/>
            <person name="Tanifuji G."/>
            <person name="Burki F."/>
            <person name="Gruber A."/>
            <person name="Irimia M."/>
            <person name="Maruyama S."/>
            <person name="Arias M.C."/>
            <person name="Ball S.G."/>
            <person name="Gile G.H."/>
            <person name="Hirakawa Y."/>
            <person name="Hopkins J.F."/>
            <person name="Kuo A."/>
            <person name="Rensing S.A."/>
            <person name="Schmutz J."/>
            <person name="Symeonidi A."/>
            <person name="Elias M."/>
            <person name="Eveleigh R.J."/>
            <person name="Herman E.K."/>
            <person name="Klute M.J."/>
            <person name="Nakayama T."/>
            <person name="Obornik M."/>
            <person name="Reyes-Prieto A."/>
            <person name="Armbrust E.V."/>
            <person name="Aves S.J."/>
            <person name="Beiko R.G."/>
            <person name="Coutinho P."/>
            <person name="Dacks J.B."/>
            <person name="Durnford D.G."/>
            <person name="Fast N.M."/>
            <person name="Green B.R."/>
            <person name="Grisdale C.J."/>
            <person name="Hempel F."/>
            <person name="Henrissat B."/>
            <person name="Hoppner M.P."/>
            <person name="Ishida K."/>
            <person name="Kim E."/>
            <person name="Koreny L."/>
            <person name="Kroth P.G."/>
            <person name="Liu Y."/>
            <person name="Malik S.B."/>
            <person name="Maier U.G."/>
            <person name="McRose D."/>
            <person name="Mock T."/>
            <person name="Neilson J.A."/>
            <person name="Onodera N.T."/>
            <person name="Poole A.M."/>
            <person name="Pritham E.J."/>
            <person name="Richards T.A."/>
            <person name="Rocap G."/>
            <person name="Roy S.W."/>
            <person name="Sarai C."/>
            <person name="Schaack S."/>
            <person name="Shirato S."/>
            <person name="Slamovits C.H."/>
            <person name="Spencer D.F."/>
            <person name="Suzuki S."/>
            <person name="Worden A.Z."/>
            <person name="Zauner S."/>
            <person name="Barry K."/>
            <person name="Bell C."/>
            <person name="Bharti A.K."/>
            <person name="Crow J.A."/>
            <person name="Grimwood J."/>
            <person name="Kramer R."/>
            <person name="Lindquist E."/>
            <person name="Lucas S."/>
            <person name="Salamov A."/>
            <person name="McFadden G.I."/>
            <person name="Lane C.E."/>
            <person name="Keeling P.J."/>
            <person name="Gray M.W."/>
            <person name="Grigoriev I.V."/>
            <person name="Archibald J.M."/>
        </authorList>
    </citation>
    <scope>NUCLEOTIDE SEQUENCE</scope>
    <source>
        <strain evidence="10 12">CCMP2712</strain>
    </source>
</reference>
<dbReference type="eggNOG" id="KOG1155">
    <property type="taxonomic scope" value="Eukaryota"/>
</dbReference>
<dbReference type="EMBL" id="JH993054">
    <property type="protein sequence ID" value="EKX37877.1"/>
    <property type="molecule type" value="Genomic_DNA"/>
</dbReference>
<evidence type="ECO:0000256" key="1">
    <source>
        <dbReference type="ARBA" id="ARBA00022618"/>
    </source>
</evidence>
<evidence type="ECO:0000313" key="12">
    <source>
        <dbReference type="Proteomes" id="UP000011087"/>
    </source>
</evidence>
<evidence type="ECO:0000256" key="4">
    <source>
        <dbReference type="ARBA" id="ARBA00022786"/>
    </source>
</evidence>
<feature type="repeat" description="TPR" evidence="7">
    <location>
        <begin position="256"/>
        <end position="289"/>
    </location>
</feature>
<evidence type="ECO:0000256" key="8">
    <source>
        <dbReference type="SAM" id="MobiDB-lite"/>
    </source>
</evidence>
<protein>
    <recommendedName>
        <fullName evidence="9">Cdc23 domain-containing protein</fullName>
    </recommendedName>
</protein>
<dbReference type="Gene3D" id="1.25.40.10">
    <property type="entry name" value="Tetratricopeptide repeat domain"/>
    <property type="match status" value="2"/>
</dbReference>
<dbReference type="Pfam" id="PF04049">
    <property type="entry name" value="ANAPC8"/>
    <property type="match status" value="1"/>
</dbReference>
<evidence type="ECO:0000313" key="10">
    <source>
        <dbReference type="EMBL" id="EKX37877.1"/>
    </source>
</evidence>
<reference evidence="11" key="3">
    <citation type="submission" date="2016-03" db="UniProtKB">
        <authorList>
            <consortium name="EnsemblProtists"/>
        </authorList>
    </citation>
    <scope>IDENTIFICATION</scope>
</reference>
<keyword evidence="1" id="KW-0132">Cell division</keyword>
<feature type="domain" description="Cdc23" evidence="9">
    <location>
        <begin position="17"/>
        <end position="262"/>
    </location>
</feature>
<dbReference type="EnsemblProtists" id="EKX37877">
    <property type="protein sequence ID" value="EKX37877"/>
    <property type="gene ID" value="GUITHDRAFT_144699"/>
</dbReference>
<dbReference type="Proteomes" id="UP000011087">
    <property type="component" value="Unassembled WGS sequence"/>
</dbReference>
<evidence type="ECO:0000313" key="11">
    <source>
        <dbReference type="EnsemblProtists" id="EKX37877"/>
    </source>
</evidence>
<keyword evidence="4" id="KW-0833">Ubl conjugation pathway</keyword>
<accession>L1IP92</accession>
<dbReference type="Pfam" id="PF13432">
    <property type="entry name" value="TPR_16"/>
    <property type="match status" value="1"/>
</dbReference>
<feature type="repeat" description="TPR" evidence="7">
    <location>
        <begin position="348"/>
        <end position="381"/>
    </location>
</feature>
<dbReference type="PaxDb" id="55529-EKX37877"/>
<evidence type="ECO:0000259" key="9">
    <source>
        <dbReference type="Pfam" id="PF04049"/>
    </source>
</evidence>
<dbReference type="GO" id="GO:0045842">
    <property type="term" value="P:positive regulation of mitotic metaphase/anaphase transition"/>
    <property type="evidence" value="ECO:0007669"/>
    <property type="project" value="TreeGrafter"/>
</dbReference>
<dbReference type="STRING" id="905079.L1IP92"/>
<dbReference type="HOGENOM" id="CLU_311576_0_0_1"/>
<keyword evidence="2" id="KW-0677">Repeat</keyword>
<dbReference type="SMART" id="SM00028">
    <property type="entry name" value="TPR"/>
    <property type="match status" value="4"/>
</dbReference>